<dbReference type="Proteomes" id="UP000216308">
    <property type="component" value="Unassembled WGS sequence"/>
</dbReference>
<keyword evidence="5 7" id="KW-1133">Transmembrane helix</keyword>
<keyword evidence="9" id="KW-1185">Reference proteome</keyword>
<dbReference type="Pfam" id="PF00893">
    <property type="entry name" value="Multi_Drug_Res"/>
    <property type="match status" value="1"/>
</dbReference>
<dbReference type="GO" id="GO:0005886">
    <property type="term" value="C:plasma membrane"/>
    <property type="evidence" value="ECO:0007669"/>
    <property type="project" value="UniProtKB-SubCell"/>
</dbReference>
<keyword evidence="3" id="KW-1003">Cell membrane</keyword>
<name>A0A256IHK3_9EURY</name>
<dbReference type="PANTHER" id="PTHR30561:SF1">
    <property type="entry name" value="MULTIDRUG TRANSPORTER EMRE"/>
    <property type="match status" value="1"/>
</dbReference>
<comment type="subcellular location">
    <subcellularLocation>
        <location evidence="1">Cell membrane</location>
        <topology evidence="1">Multi-pass membrane protein</topology>
    </subcellularLocation>
</comment>
<reference evidence="8 9" key="1">
    <citation type="journal article" date="2014" name="Front. Microbiol.">
        <title>Population and genomic analysis of the genus Halorubrum.</title>
        <authorList>
            <person name="Fullmer M.S."/>
            <person name="Soucy S.M."/>
            <person name="Swithers K.S."/>
            <person name="Makkay A.M."/>
            <person name="Wheeler R."/>
            <person name="Ventosa A."/>
            <person name="Gogarten J.P."/>
            <person name="Papke R.T."/>
        </authorList>
    </citation>
    <scope>NUCLEOTIDE SEQUENCE [LARGE SCALE GENOMIC DNA]</scope>
    <source>
        <strain evidence="8 9">Cb34</strain>
    </source>
</reference>
<feature type="transmembrane region" description="Helical" evidence="7">
    <location>
        <begin position="88"/>
        <end position="109"/>
    </location>
</feature>
<sequence>MNPALVLALALAIAAELVGTTALKLSDGFSNYVATGGVVVGYLSSFYFLGLALEALPIGKVYAIWSAVGIVGTTAIGLVFFGESIDPAAVVGVGLILVGIVLLTTVSGAHTPAH</sequence>
<dbReference type="EMBL" id="NHPJ01000094">
    <property type="protein sequence ID" value="OYR56041.1"/>
    <property type="molecule type" value="Genomic_DNA"/>
</dbReference>
<protein>
    <submittedName>
        <fullName evidence="8">QacE family quaternary ammonium compound efflux SMR transporter</fullName>
    </submittedName>
</protein>
<evidence type="ECO:0000256" key="6">
    <source>
        <dbReference type="ARBA" id="ARBA00023136"/>
    </source>
</evidence>
<dbReference type="FunFam" id="1.10.3730.20:FF:000001">
    <property type="entry name" value="Quaternary ammonium compound resistance transporter SugE"/>
    <property type="match status" value="1"/>
</dbReference>
<feature type="transmembrane region" description="Helical" evidence="7">
    <location>
        <begin position="29"/>
        <end position="49"/>
    </location>
</feature>
<feature type="transmembrane region" description="Helical" evidence="7">
    <location>
        <begin position="61"/>
        <end position="82"/>
    </location>
</feature>
<keyword evidence="4 7" id="KW-0812">Transmembrane</keyword>
<keyword evidence="2" id="KW-0813">Transport</keyword>
<evidence type="ECO:0000313" key="9">
    <source>
        <dbReference type="Proteomes" id="UP000216308"/>
    </source>
</evidence>
<organism evidence="8 9">
    <name type="scientific">Halorubrum halodurans</name>
    <dbReference type="NCBI Taxonomy" id="1383851"/>
    <lineage>
        <taxon>Archaea</taxon>
        <taxon>Methanobacteriati</taxon>
        <taxon>Methanobacteriota</taxon>
        <taxon>Stenosarchaea group</taxon>
        <taxon>Halobacteria</taxon>
        <taxon>Halobacteriales</taxon>
        <taxon>Haloferacaceae</taxon>
        <taxon>Halorubrum</taxon>
    </lineage>
</organism>
<dbReference type="Gene3D" id="1.10.3730.20">
    <property type="match status" value="1"/>
</dbReference>
<dbReference type="InterPro" id="IPR045324">
    <property type="entry name" value="Small_multidrug_res"/>
</dbReference>
<evidence type="ECO:0000256" key="2">
    <source>
        <dbReference type="ARBA" id="ARBA00022448"/>
    </source>
</evidence>
<accession>A0A256IHK3</accession>
<dbReference type="GO" id="GO:0022857">
    <property type="term" value="F:transmembrane transporter activity"/>
    <property type="evidence" value="ECO:0007669"/>
    <property type="project" value="InterPro"/>
</dbReference>
<dbReference type="InterPro" id="IPR037185">
    <property type="entry name" value="EmrE-like"/>
</dbReference>
<keyword evidence="6 7" id="KW-0472">Membrane</keyword>
<dbReference type="OrthoDB" id="121740at2157"/>
<evidence type="ECO:0000256" key="3">
    <source>
        <dbReference type="ARBA" id="ARBA00022475"/>
    </source>
</evidence>
<comment type="caution">
    <text evidence="8">The sequence shown here is derived from an EMBL/GenBank/DDBJ whole genome shotgun (WGS) entry which is preliminary data.</text>
</comment>
<proteinExistence type="predicted"/>
<dbReference type="AlphaFoldDB" id="A0A256IHK3"/>
<evidence type="ECO:0000256" key="1">
    <source>
        <dbReference type="ARBA" id="ARBA00004651"/>
    </source>
</evidence>
<evidence type="ECO:0000313" key="8">
    <source>
        <dbReference type="EMBL" id="OYR56041.1"/>
    </source>
</evidence>
<evidence type="ECO:0000256" key="4">
    <source>
        <dbReference type="ARBA" id="ARBA00022692"/>
    </source>
</evidence>
<gene>
    <name evidence="8" type="ORF">DJ70_10130</name>
</gene>
<evidence type="ECO:0000256" key="5">
    <source>
        <dbReference type="ARBA" id="ARBA00022989"/>
    </source>
</evidence>
<dbReference type="InterPro" id="IPR000390">
    <property type="entry name" value="Small_drug/metabolite_transptr"/>
</dbReference>
<dbReference type="PANTHER" id="PTHR30561">
    <property type="entry name" value="SMR FAMILY PROTON-DEPENDENT DRUG EFFLUX TRANSPORTER SUGE"/>
    <property type="match status" value="1"/>
</dbReference>
<evidence type="ECO:0000256" key="7">
    <source>
        <dbReference type="SAM" id="Phobius"/>
    </source>
</evidence>
<dbReference type="SUPFAM" id="SSF103481">
    <property type="entry name" value="Multidrug resistance efflux transporter EmrE"/>
    <property type="match status" value="1"/>
</dbReference>